<protein>
    <submittedName>
        <fullName evidence="2">Uncharacterized protein</fullName>
    </submittedName>
</protein>
<dbReference type="RefSeq" id="WP_182605723.1">
    <property type="nucleotide sequence ID" value="NZ_VKHT01000162.1"/>
</dbReference>
<dbReference type="AlphaFoldDB" id="A0A7W3Y195"/>
<name>A0A7W3Y195_9ACTN</name>
<comment type="caution">
    <text evidence="2">The sequence shown here is derived from an EMBL/GenBank/DDBJ whole genome shotgun (WGS) entry which is preliminary data.</text>
</comment>
<keyword evidence="3" id="KW-1185">Reference proteome</keyword>
<dbReference type="EMBL" id="VKHT01000162">
    <property type="protein sequence ID" value="MBB0244030.1"/>
    <property type="molecule type" value="Genomic_DNA"/>
</dbReference>
<reference evidence="3" key="1">
    <citation type="submission" date="2019-10" db="EMBL/GenBank/DDBJ databases">
        <title>Streptomyces sp. nov., a novel actinobacterium isolated from alkaline environment.</title>
        <authorList>
            <person name="Golinska P."/>
        </authorList>
    </citation>
    <scope>NUCLEOTIDE SEQUENCE [LARGE SCALE GENOMIC DNA]</scope>
    <source>
        <strain evidence="3">DSM 42118</strain>
    </source>
</reference>
<accession>A0A7W3Y195</accession>
<proteinExistence type="predicted"/>
<organism evidence="2 3">
    <name type="scientific">Streptomyces alkaliphilus</name>
    <dbReference type="NCBI Taxonomy" id="1472722"/>
    <lineage>
        <taxon>Bacteria</taxon>
        <taxon>Bacillati</taxon>
        <taxon>Actinomycetota</taxon>
        <taxon>Actinomycetes</taxon>
        <taxon>Kitasatosporales</taxon>
        <taxon>Streptomycetaceae</taxon>
        <taxon>Streptomyces</taxon>
    </lineage>
</organism>
<feature type="region of interest" description="Disordered" evidence="1">
    <location>
        <begin position="1"/>
        <end position="30"/>
    </location>
</feature>
<evidence type="ECO:0000313" key="2">
    <source>
        <dbReference type="EMBL" id="MBB0244030.1"/>
    </source>
</evidence>
<evidence type="ECO:0000313" key="3">
    <source>
        <dbReference type="Proteomes" id="UP000538929"/>
    </source>
</evidence>
<evidence type="ECO:0000256" key="1">
    <source>
        <dbReference type="SAM" id="MobiDB-lite"/>
    </source>
</evidence>
<dbReference type="Proteomes" id="UP000538929">
    <property type="component" value="Unassembled WGS sequence"/>
</dbReference>
<sequence>MPGRLTQAPPRQPSPKHQTPRPPSGKMPLTEVRMDVGLALVLAGNGRATGPAVAALRDRLVTAIIALEPEATAHVAALKNPTERAAHTATIRQAITLAESGGRAGPDSTPEHSLSLLGKAADVLGRLAHGHRHRVARAEGRPLP</sequence>
<gene>
    <name evidence="2" type="ORF">FNQ90_07880</name>
</gene>